<dbReference type="InParanoid" id="A0A5J5EWX9"/>
<organism evidence="2 3">
    <name type="scientific">Sphaerosporella brunnea</name>
    <dbReference type="NCBI Taxonomy" id="1250544"/>
    <lineage>
        <taxon>Eukaryota</taxon>
        <taxon>Fungi</taxon>
        <taxon>Dikarya</taxon>
        <taxon>Ascomycota</taxon>
        <taxon>Pezizomycotina</taxon>
        <taxon>Pezizomycetes</taxon>
        <taxon>Pezizales</taxon>
        <taxon>Pyronemataceae</taxon>
        <taxon>Sphaerosporella</taxon>
    </lineage>
</organism>
<feature type="compositionally biased region" description="Low complexity" evidence="1">
    <location>
        <begin position="34"/>
        <end position="64"/>
    </location>
</feature>
<proteinExistence type="predicted"/>
<evidence type="ECO:0000313" key="3">
    <source>
        <dbReference type="Proteomes" id="UP000326924"/>
    </source>
</evidence>
<evidence type="ECO:0000256" key="1">
    <source>
        <dbReference type="SAM" id="MobiDB-lite"/>
    </source>
</evidence>
<dbReference type="Proteomes" id="UP000326924">
    <property type="component" value="Unassembled WGS sequence"/>
</dbReference>
<dbReference type="EMBL" id="VXIS01000101">
    <property type="protein sequence ID" value="KAA8905067.1"/>
    <property type="molecule type" value="Genomic_DNA"/>
</dbReference>
<dbReference type="AlphaFoldDB" id="A0A5J5EWX9"/>
<evidence type="ECO:0000313" key="2">
    <source>
        <dbReference type="EMBL" id="KAA8905067.1"/>
    </source>
</evidence>
<feature type="compositionally biased region" description="Acidic residues" evidence="1">
    <location>
        <begin position="65"/>
        <end position="75"/>
    </location>
</feature>
<keyword evidence="3" id="KW-1185">Reference proteome</keyword>
<reference evidence="2 3" key="1">
    <citation type="submission" date="2019-09" db="EMBL/GenBank/DDBJ databases">
        <title>Draft genome of the ectomycorrhizal ascomycete Sphaerosporella brunnea.</title>
        <authorList>
            <consortium name="DOE Joint Genome Institute"/>
            <person name="Benucci G.M."/>
            <person name="Marozzi G."/>
            <person name="Antonielli L."/>
            <person name="Sanchez S."/>
            <person name="Marco P."/>
            <person name="Wang X."/>
            <person name="Falini L.B."/>
            <person name="Barry K."/>
            <person name="Haridas S."/>
            <person name="Lipzen A."/>
            <person name="Labutti K."/>
            <person name="Grigoriev I.V."/>
            <person name="Murat C."/>
            <person name="Martin F."/>
            <person name="Albertini E."/>
            <person name="Donnini D."/>
            <person name="Bonito G."/>
        </authorList>
    </citation>
    <scope>NUCLEOTIDE SEQUENCE [LARGE SCALE GENOMIC DNA]</scope>
    <source>
        <strain evidence="2 3">Sb_GMNB300</strain>
    </source>
</reference>
<protein>
    <submittedName>
        <fullName evidence="2">Uncharacterized protein</fullName>
    </submittedName>
</protein>
<gene>
    <name evidence="2" type="ORF">FN846DRAFT_12081</name>
</gene>
<name>A0A5J5EWX9_9PEZI</name>
<comment type="caution">
    <text evidence="2">The sequence shown here is derived from an EMBL/GenBank/DDBJ whole genome shotgun (WGS) entry which is preliminary data.</text>
</comment>
<feature type="region of interest" description="Disordered" evidence="1">
    <location>
        <begin position="20"/>
        <end position="75"/>
    </location>
</feature>
<accession>A0A5J5EWX9</accession>
<sequence>MNFDGRVFIFAVFCCAGQSENPELGARPPEGEWTQLGSETSSSSSKSSGDSASDSDSDTLLGSDAETDAETESEDFDSLRVDFKLQATCGHCAFKNPYPPQPDKPRLFQRSSLGVLSASTARVSSRHSSVFPQVLVLRVLHPVAYRVFPGVLSAFSQHTSGFSLYKASSFIISNATQQQTLCKPRCFGRWLHESKKDPQAAKAHPQVTKLPLPNTLHALPAGR</sequence>